<dbReference type="GO" id="GO:0009507">
    <property type="term" value="C:chloroplast"/>
    <property type="evidence" value="ECO:0007669"/>
    <property type="project" value="UniProtKB-SubCell"/>
</dbReference>
<evidence type="ECO:0000313" key="12">
    <source>
        <dbReference type="Proteomes" id="UP001634007"/>
    </source>
</evidence>
<keyword evidence="5" id="KW-0378">Hydrolase</keyword>
<evidence type="ECO:0000313" key="11">
    <source>
        <dbReference type="EMBL" id="KAL3741454.1"/>
    </source>
</evidence>
<reference evidence="11 12" key="1">
    <citation type="submission" date="2024-11" db="EMBL/GenBank/DDBJ databases">
        <title>Chromosome-level genome assembly of Eucalyptus globulus Labill. provides insights into its genome evolution.</title>
        <authorList>
            <person name="Li X."/>
        </authorList>
    </citation>
    <scope>NUCLEOTIDE SEQUENCE [LARGE SCALE GENOMIC DNA]</scope>
    <source>
        <strain evidence="11">CL2024</strain>
        <tissue evidence="11">Fresh tender leaves</tissue>
    </source>
</reference>
<keyword evidence="7" id="KW-0442">Lipid degradation</keyword>
<evidence type="ECO:0000256" key="1">
    <source>
        <dbReference type="ARBA" id="ARBA00004229"/>
    </source>
</evidence>
<dbReference type="GO" id="GO:0008970">
    <property type="term" value="F:phospholipase A1 activity"/>
    <property type="evidence" value="ECO:0007669"/>
    <property type="project" value="UniProtKB-ARBA"/>
</dbReference>
<dbReference type="Proteomes" id="UP001634007">
    <property type="component" value="Unassembled WGS sequence"/>
</dbReference>
<evidence type="ECO:0000256" key="3">
    <source>
        <dbReference type="ARBA" id="ARBA00022528"/>
    </source>
</evidence>
<dbReference type="EMBL" id="JBJKBG010000004">
    <property type="protein sequence ID" value="KAL3741454.1"/>
    <property type="molecule type" value="Genomic_DNA"/>
</dbReference>
<gene>
    <name evidence="11" type="ORF">ACJRO7_017004</name>
</gene>
<evidence type="ECO:0000256" key="7">
    <source>
        <dbReference type="ARBA" id="ARBA00022963"/>
    </source>
</evidence>
<protein>
    <recommendedName>
        <fullName evidence="10">Fungal lipase-type domain-containing protein</fullName>
    </recommendedName>
</protein>
<keyword evidence="4" id="KW-0934">Plastid</keyword>
<dbReference type="CDD" id="cd00519">
    <property type="entry name" value="Lipase_3"/>
    <property type="match status" value="1"/>
</dbReference>
<sequence>MATSSMLYNPPPITRSNKKRSLSIARAQKEAVLYPPHTSSSTQAIRLAASLSNLLHLHVEAPPGTEDLRFSKRVTSHDIEEKYSAPMKSPKEVISSKWREMHGSSDWKDLLDPLHPWLRREIIKYGELAQATYDAFDFDSFSEYCGSCRYNKHKLFDELGLKQNGYKVTEYIYAMSHMEIPRWLERSRLVDTWSKDSNWIGYVACSDDEETCRIGRRDILVAWRGTVAPSEWYEDFQRKLEPIGHGDDHHARVEHGFLSIYTSKSKSTRYNKSSASEQVMSEIRKLVNLYRDRGEEVSLTITGHSLGGALALLNAHEASSTIPNLPVSVISFGAPRVGNGAFRDELHQKGVKTLRVVVKQDMVPKMPGLVFNEGLERFDEHITGALEWVYTHVGAELKLDVQSSPYLKHGLNFLGFHMTETYLHLVDGFLSTRSNFRVDAKRDVALVNKACDMLVDELRVPHSWYQLGNKGLVCNEYGRWVKPRRDPEDIPSPIEGAQKHNLNIEEAQKGRERLVHLQSL</sequence>
<keyword evidence="8" id="KW-0443">Lipid metabolism</keyword>
<accession>A0ABD3KNN6</accession>
<dbReference type="GO" id="GO:0016042">
    <property type="term" value="P:lipid catabolic process"/>
    <property type="evidence" value="ECO:0007669"/>
    <property type="project" value="UniProtKB-KW"/>
</dbReference>
<keyword evidence="6" id="KW-0809">Transit peptide</keyword>
<dbReference type="Gene3D" id="3.40.50.1820">
    <property type="entry name" value="alpha/beta hydrolase"/>
    <property type="match status" value="1"/>
</dbReference>
<evidence type="ECO:0000256" key="5">
    <source>
        <dbReference type="ARBA" id="ARBA00022801"/>
    </source>
</evidence>
<dbReference type="Pfam" id="PF01764">
    <property type="entry name" value="Lipase_3"/>
    <property type="match status" value="1"/>
</dbReference>
<keyword evidence="3" id="KW-0150">Chloroplast</keyword>
<dbReference type="InterPro" id="IPR029058">
    <property type="entry name" value="AB_hydrolase_fold"/>
</dbReference>
<dbReference type="PANTHER" id="PTHR31403:SF11">
    <property type="entry name" value="OS12G0614500 PROTEIN"/>
    <property type="match status" value="1"/>
</dbReference>
<comment type="caution">
    <text evidence="11">The sequence shown here is derived from an EMBL/GenBank/DDBJ whole genome shotgun (WGS) entry which is preliminary data.</text>
</comment>
<name>A0ABD3KNN6_EUCGL</name>
<evidence type="ECO:0000256" key="8">
    <source>
        <dbReference type="ARBA" id="ARBA00023098"/>
    </source>
</evidence>
<evidence type="ECO:0000256" key="6">
    <source>
        <dbReference type="ARBA" id="ARBA00022946"/>
    </source>
</evidence>
<evidence type="ECO:0000256" key="2">
    <source>
        <dbReference type="ARBA" id="ARBA00010701"/>
    </source>
</evidence>
<dbReference type="AlphaFoldDB" id="A0ABD3KNN6"/>
<dbReference type="GO" id="GO:0047714">
    <property type="term" value="F:galactolipase activity"/>
    <property type="evidence" value="ECO:0007669"/>
    <property type="project" value="UniProtKB-ARBA"/>
</dbReference>
<dbReference type="FunFam" id="3.40.50.1820:FF:000065">
    <property type="entry name" value="Phospholipase A1-II 3"/>
    <property type="match status" value="1"/>
</dbReference>
<dbReference type="InterPro" id="IPR002921">
    <property type="entry name" value="Fungal_lipase-type"/>
</dbReference>
<comment type="subcellular location">
    <subcellularLocation>
        <location evidence="1">Plastid</location>
        <location evidence="1">Chloroplast</location>
    </subcellularLocation>
</comment>
<feature type="domain" description="Fungal lipase-type" evidence="10">
    <location>
        <begin position="221"/>
        <end position="369"/>
    </location>
</feature>
<organism evidence="11 12">
    <name type="scientific">Eucalyptus globulus</name>
    <name type="common">Tasmanian blue gum</name>
    <dbReference type="NCBI Taxonomy" id="34317"/>
    <lineage>
        <taxon>Eukaryota</taxon>
        <taxon>Viridiplantae</taxon>
        <taxon>Streptophyta</taxon>
        <taxon>Embryophyta</taxon>
        <taxon>Tracheophyta</taxon>
        <taxon>Spermatophyta</taxon>
        <taxon>Magnoliopsida</taxon>
        <taxon>eudicotyledons</taxon>
        <taxon>Gunneridae</taxon>
        <taxon>Pentapetalae</taxon>
        <taxon>rosids</taxon>
        <taxon>malvids</taxon>
        <taxon>Myrtales</taxon>
        <taxon>Myrtaceae</taxon>
        <taxon>Myrtoideae</taxon>
        <taxon>Eucalypteae</taxon>
        <taxon>Eucalyptus</taxon>
    </lineage>
</organism>
<dbReference type="SUPFAM" id="SSF53474">
    <property type="entry name" value="alpha/beta-Hydrolases"/>
    <property type="match status" value="1"/>
</dbReference>
<evidence type="ECO:0000256" key="4">
    <source>
        <dbReference type="ARBA" id="ARBA00022640"/>
    </source>
</evidence>
<dbReference type="PANTHER" id="PTHR31403">
    <property type="entry name" value="PHOSPHOLIPASE A1-IBETA2, CHLOROPLASTIC"/>
    <property type="match status" value="1"/>
</dbReference>
<proteinExistence type="inferred from homology"/>
<keyword evidence="12" id="KW-1185">Reference proteome</keyword>
<feature type="region of interest" description="Disordered" evidence="9">
    <location>
        <begin position="1"/>
        <end position="20"/>
    </location>
</feature>
<evidence type="ECO:0000256" key="9">
    <source>
        <dbReference type="SAM" id="MobiDB-lite"/>
    </source>
</evidence>
<comment type="similarity">
    <text evidence="2">Belongs to the AB hydrolase superfamily. Lipase family.</text>
</comment>
<evidence type="ECO:0000259" key="10">
    <source>
        <dbReference type="Pfam" id="PF01764"/>
    </source>
</evidence>